<feature type="region of interest" description="Disordered" evidence="1">
    <location>
        <begin position="279"/>
        <end position="300"/>
    </location>
</feature>
<keyword evidence="4" id="KW-1185">Reference proteome</keyword>
<evidence type="ECO:0000256" key="1">
    <source>
        <dbReference type="SAM" id="MobiDB-lite"/>
    </source>
</evidence>
<reference evidence="3 4" key="1">
    <citation type="journal article" date="2015" name="Genome Biol. Evol.">
        <title>Comparative Genomics of a Bacterivorous Green Alga Reveals Evolutionary Causalities and Consequences of Phago-Mixotrophic Mode of Nutrition.</title>
        <authorList>
            <person name="Burns J.A."/>
            <person name="Paasch A."/>
            <person name="Narechania A."/>
            <person name="Kim E."/>
        </authorList>
    </citation>
    <scope>NUCLEOTIDE SEQUENCE [LARGE SCALE GENOMIC DNA]</scope>
    <source>
        <strain evidence="3 4">PLY_AMNH</strain>
    </source>
</reference>
<proteinExistence type="predicted"/>
<dbReference type="EMBL" id="LGRX02006284">
    <property type="protein sequence ID" value="KAK3276989.1"/>
    <property type="molecule type" value="Genomic_DNA"/>
</dbReference>
<evidence type="ECO:0008006" key="5">
    <source>
        <dbReference type="Google" id="ProtNLM"/>
    </source>
</evidence>
<evidence type="ECO:0000313" key="3">
    <source>
        <dbReference type="EMBL" id="KAK3276989.1"/>
    </source>
</evidence>
<feature type="transmembrane region" description="Helical" evidence="2">
    <location>
        <begin position="176"/>
        <end position="200"/>
    </location>
</feature>
<keyword evidence="2" id="KW-1133">Transmembrane helix</keyword>
<evidence type="ECO:0000313" key="4">
    <source>
        <dbReference type="Proteomes" id="UP001190700"/>
    </source>
</evidence>
<feature type="region of interest" description="Disordered" evidence="1">
    <location>
        <begin position="113"/>
        <end position="170"/>
    </location>
</feature>
<organism evidence="3 4">
    <name type="scientific">Cymbomonas tetramitiformis</name>
    <dbReference type="NCBI Taxonomy" id="36881"/>
    <lineage>
        <taxon>Eukaryota</taxon>
        <taxon>Viridiplantae</taxon>
        <taxon>Chlorophyta</taxon>
        <taxon>Pyramimonadophyceae</taxon>
        <taxon>Pyramimonadales</taxon>
        <taxon>Pyramimonadaceae</taxon>
        <taxon>Cymbomonas</taxon>
    </lineage>
</organism>
<keyword evidence="2" id="KW-0472">Membrane</keyword>
<name>A0AAE0GEZ6_9CHLO</name>
<gene>
    <name evidence="3" type="ORF">CYMTET_14975</name>
</gene>
<accession>A0AAE0GEZ6</accession>
<protein>
    <recommendedName>
        <fullName evidence="5">SEA domain-containing protein</fullName>
    </recommendedName>
</protein>
<keyword evidence="2" id="KW-0812">Transmembrane</keyword>
<dbReference type="Proteomes" id="UP001190700">
    <property type="component" value="Unassembled WGS sequence"/>
</dbReference>
<comment type="caution">
    <text evidence="3">The sequence shown here is derived from an EMBL/GenBank/DDBJ whole genome shotgun (WGS) entry which is preliminary data.</text>
</comment>
<evidence type="ECO:0000256" key="2">
    <source>
        <dbReference type="SAM" id="Phobius"/>
    </source>
</evidence>
<dbReference type="AlphaFoldDB" id="A0AAE0GEZ6"/>
<sequence length="300" mass="30599">MPPGRSEGAAAYVHSCVQFAAVDASALDNATFLAGFVPRFSEQMAGAAGANTDAVVVETVVGGSLLVTSRVWFNDATVVEPEAFATRLLEDVSSIFTSEEFSAYAPITSSDVQLVSTTSPSPPPTASTPVPTLPAPQPSSSLPPPPSPSPPPPPLTAAASHSPPPSDGGSSDGIPVWAIVVISISVGGLLLCGGGAAYAFTLRPSRCMGDNVGSPRSPRESGQGANFMGHFKPLPHGEPAAVELPMGSPHMQGSPSDGVQPEGMWQEEHSSGSTVAIAMKSSAPPTRREAGSILDNIDTY</sequence>
<feature type="compositionally biased region" description="Pro residues" evidence="1">
    <location>
        <begin position="120"/>
        <end position="155"/>
    </location>
</feature>